<dbReference type="InterPro" id="IPR008965">
    <property type="entry name" value="CBM2/CBM3_carb-bd_dom_sf"/>
</dbReference>
<feature type="signal peptide" evidence="1">
    <location>
        <begin position="1"/>
        <end position="22"/>
    </location>
</feature>
<keyword evidence="1" id="KW-0732">Signal</keyword>
<reference evidence="3" key="1">
    <citation type="submission" date="2012-11" db="EMBL/GenBank/DDBJ databases">
        <authorList>
            <person name="Lucero-Rivera Y.E."/>
            <person name="Tovar-Ramirez D."/>
        </authorList>
    </citation>
    <scope>NUCLEOTIDE SEQUENCE [LARGE SCALE GENOMIC DNA]</scope>
    <source>
        <strain evidence="3">Araruama</strain>
    </source>
</reference>
<feature type="chain" id="PRO_5010739486" description="Cohesin domain-containing protein" evidence="1">
    <location>
        <begin position="23"/>
        <end position="189"/>
    </location>
</feature>
<evidence type="ECO:0000313" key="3">
    <source>
        <dbReference type="Proteomes" id="UP000189670"/>
    </source>
</evidence>
<evidence type="ECO:0000256" key="1">
    <source>
        <dbReference type="SAM" id="SignalP"/>
    </source>
</evidence>
<evidence type="ECO:0008006" key="4">
    <source>
        <dbReference type="Google" id="ProtNLM"/>
    </source>
</evidence>
<dbReference type="SUPFAM" id="SSF49384">
    <property type="entry name" value="Carbohydrate-binding domain"/>
    <property type="match status" value="1"/>
</dbReference>
<comment type="caution">
    <text evidence="2">The sequence shown here is derived from an EMBL/GenBank/DDBJ whole genome shotgun (WGS) entry which is preliminary data.</text>
</comment>
<dbReference type="CDD" id="cd08547">
    <property type="entry name" value="Type_II_cohesin"/>
    <property type="match status" value="1"/>
</dbReference>
<proteinExistence type="predicted"/>
<name>A0A1V1P5F7_9BACT</name>
<dbReference type="Proteomes" id="UP000189670">
    <property type="component" value="Unassembled WGS sequence"/>
</dbReference>
<accession>A0A1V1P5F7</accession>
<dbReference type="Gene3D" id="2.60.40.680">
    <property type="match status" value="1"/>
</dbReference>
<sequence>MKPLFVISFFVCLCFITTSAYSGPNDSSACRLDADYTSHSYESIVSDIDIETHAVTYENDKIYVAVVAQNVSNLDTYQVEIHFDPDSLTFIGGHEAIPFSGIDNILTSCGGNTIGFQAVENDPGIITMANALVGNNTSEAPEGSGILGILGFVVSKQTPSDLILKNVFFMDSTGNKDTITNVSGIQLNE</sequence>
<dbReference type="EMBL" id="ATBP01000503">
    <property type="protein sequence ID" value="ETR70034.1"/>
    <property type="molecule type" value="Genomic_DNA"/>
</dbReference>
<dbReference type="AlphaFoldDB" id="A0A1V1P5F7"/>
<dbReference type="GO" id="GO:0030246">
    <property type="term" value="F:carbohydrate binding"/>
    <property type="evidence" value="ECO:0007669"/>
    <property type="project" value="InterPro"/>
</dbReference>
<evidence type="ECO:0000313" key="2">
    <source>
        <dbReference type="EMBL" id="ETR70034.1"/>
    </source>
</evidence>
<organism evidence="2 3">
    <name type="scientific">Candidatus Magnetoglobus multicellularis str. Araruama</name>
    <dbReference type="NCBI Taxonomy" id="890399"/>
    <lineage>
        <taxon>Bacteria</taxon>
        <taxon>Pseudomonadati</taxon>
        <taxon>Thermodesulfobacteriota</taxon>
        <taxon>Desulfobacteria</taxon>
        <taxon>Desulfobacterales</taxon>
        <taxon>Desulfobacteraceae</taxon>
        <taxon>Candidatus Magnetoglobus</taxon>
    </lineage>
</organism>
<protein>
    <recommendedName>
        <fullName evidence="4">Cohesin domain-containing protein</fullName>
    </recommendedName>
</protein>
<gene>
    <name evidence="2" type="ORF">OMM_03532</name>
</gene>